<reference evidence="3" key="1">
    <citation type="submission" date="2018-05" db="EMBL/GenBank/DDBJ databases">
        <authorList>
            <person name="Lanie J.A."/>
            <person name="Ng W.-L."/>
            <person name="Kazmierczak K.M."/>
            <person name="Andrzejewski T.M."/>
            <person name="Davidsen T.M."/>
            <person name="Wayne K.J."/>
            <person name="Tettelin H."/>
            <person name="Glass J.I."/>
            <person name="Rusch D."/>
            <person name="Podicherti R."/>
            <person name="Tsui H.-C.T."/>
            <person name="Winkler M.E."/>
        </authorList>
    </citation>
    <scope>NUCLEOTIDE SEQUENCE</scope>
</reference>
<keyword evidence="2" id="KW-0812">Transmembrane</keyword>
<feature type="non-terminal residue" evidence="3">
    <location>
        <position position="1"/>
    </location>
</feature>
<dbReference type="EMBL" id="UINC01150681">
    <property type="protein sequence ID" value="SVD43858.1"/>
    <property type="molecule type" value="Genomic_DNA"/>
</dbReference>
<keyword evidence="2" id="KW-0472">Membrane</keyword>
<feature type="compositionally biased region" description="Pro residues" evidence="1">
    <location>
        <begin position="1"/>
        <end position="11"/>
    </location>
</feature>
<organism evidence="3">
    <name type="scientific">marine metagenome</name>
    <dbReference type="NCBI Taxonomy" id="408172"/>
    <lineage>
        <taxon>unclassified sequences</taxon>
        <taxon>metagenomes</taxon>
        <taxon>ecological metagenomes</taxon>
    </lineage>
</organism>
<name>A0A382VD66_9ZZZZ</name>
<keyword evidence="2" id="KW-1133">Transmembrane helix</keyword>
<accession>A0A382VD66</accession>
<dbReference type="AlphaFoldDB" id="A0A382VD66"/>
<feature type="region of interest" description="Disordered" evidence="1">
    <location>
        <begin position="1"/>
        <end position="40"/>
    </location>
</feature>
<evidence type="ECO:0000313" key="3">
    <source>
        <dbReference type="EMBL" id="SVD43858.1"/>
    </source>
</evidence>
<evidence type="ECO:0000256" key="2">
    <source>
        <dbReference type="SAM" id="Phobius"/>
    </source>
</evidence>
<feature type="non-terminal residue" evidence="3">
    <location>
        <position position="286"/>
    </location>
</feature>
<evidence type="ECO:0000256" key="1">
    <source>
        <dbReference type="SAM" id="MobiDB-lite"/>
    </source>
</evidence>
<proteinExistence type="predicted"/>
<sequence>LIAMGNPPPAPQGDAVPSGASASQAPAAARPAASSSGPAGKKKIAKIAGIAVVLIAGLGAGIYFGWPYIKGFIGGDPFATPEGTIKYVANGLAENKPQVLWEAMPASYKQTLNDELKKSMSNADPEIHSKSVTILQKLSEVLKSKKDMIIQAANGAAQQGGGDGGLPPELTDNWDDILGFMDILIGGKMADIAWVQNPDVGAFLTDEGAKIMALPGLETLINKGMQEDQQSNGPKSLAEIRTGLKSLEVVVISETESEATLKLVSQSIIDGGESEEIKMVRIEERW</sequence>
<gene>
    <name evidence="3" type="ORF">METZ01_LOCUS396712</name>
</gene>
<feature type="transmembrane region" description="Helical" evidence="2">
    <location>
        <begin position="44"/>
        <end position="66"/>
    </location>
</feature>
<feature type="compositionally biased region" description="Low complexity" evidence="1">
    <location>
        <begin position="15"/>
        <end position="39"/>
    </location>
</feature>
<protein>
    <submittedName>
        <fullName evidence="3">Uncharacterized protein</fullName>
    </submittedName>
</protein>